<sequence length="428" mass="46167">MRQEIYENYINILKEQLVPALGCTEPIAIAYAGAKAREVLGEFPQKVAVKCSGNMIKNVKGVTVPNSGDLKGIDTAALLGIIGGRADMELEVLESVTDEDRAYLRELLKKNICTCDLVPDTDNLYIDITVWSEAHSAQVIISTYHTNIVKIVKDNTVILDKENQINHQENTPPADKALFNVKDIIEFADTVKIEDIKPILARQIKCNMAIAEEGMKNNYEANVGRNLLALYGDSLPIRARAMAAAASEARMSGCSLPVVINSGSGNQGITTCVPLVIYARHYNIPEEKLYRALALSNLLAIHQKKYIGNLSAFCGAVSASYACGTAITYMLGGNYKQISATIINTLGNTCGIICDGAKPSCAAKISSSLDAALLAHTMSMKGEGFQPGEGIVKDELEQTIRAVGHIGKVGMKSTDVEVLNIMIDKVCP</sequence>
<evidence type="ECO:0000259" key="2">
    <source>
        <dbReference type="Pfam" id="PF03313"/>
    </source>
</evidence>
<accession>A0A921HN34</accession>
<dbReference type="InterPro" id="IPR021144">
    <property type="entry name" value="UPF0597"/>
</dbReference>
<dbReference type="InterPro" id="IPR005130">
    <property type="entry name" value="Ser_deHydtase-like_asu"/>
</dbReference>
<comment type="caution">
    <text evidence="3">The sequence shown here is derived from an EMBL/GenBank/DDBJ whole genome shotgun (WGS) entry which is preliminary data.</text>
</comment>
<dbReference type="GO" id="GO:0080146">
    <property type="term" value="F:L-cysteine desulfhydrase activity"/>
    <property type="evidence" value="ECO:0007669"/>
    <property type="project" value="TreeGrafter"/>
</dbReference>
<dbReference type="PIRSF" id="PIRSF006054">
    <property type="entry name" value="UCP006054"/>
    <property type="match status" value="1"/>
</dbReference>
<feature type="domain" description="Serine dehydratase-like alpha subunit" evidence="2">
    <location>
        <begin position="89"/>
        <end position="420"/>
    </location>
</feature>
<reference evidence="3" key="2">
    <citation type="submission" date="2021-09" db="EMBL/GenBank/DDBJ databases">
        <authorList>
            <person name="Gilroy R."/>
        </authorList>
    </citation>
    <scope>NUCLEOTIDE SEQUENCE</scope>
    <source>
        <strain evidence="3">7318</strain>
    </source>
</reference>
<dbReference type="GO" id="GO:0019450">
    <property type="term" value="P:L-cysteine catabolic process to pyruvate"/>
    <property type="evidence" value="ECO:0007669"/>
    <property type="project" value="TreeGrafter"/>
</dbReference>
<reference evidence="3" key="1">
    <citation type="journal article" date="2021" name="PeerJ">
        <title>Extensive microbial diversity within the chicken gut microbiome revealed by metagenomics and culture.</title>
        <authorList>
            <person name="Gilroy R."/>
            <person name="Ravi A."/>
            <person name="Getino M."/>
            <person name="Pursley I."/>
            <person name="Horton D.L."/>
            <person name="Alikhan N.F."/>
            <person name="Baker D."/>
            <person name="Gharbi K."/>
            <person name="Hall N."/>
            <person name="Watson M."/>
            <person name="Adriaenssens E.M."/>
            <person name="Foster-Nyarko E."/>
            <person name="Jarju S."/>
            <person name="Secka A."/>
            <person name="Antonio M."/>
            <person name="Oren A."/>
            <person name="Chaudhuri R.R."/>
            <person name="La Ragione R."/>
            <person name="Hildebrand F."/>
            <person name="Pallen M.J."/>
        </authorList>
    </citation>
    <scope>NUCLEOTIDE SEQUENCE</scope>
    <source>
        <strain evidence="3">7318</strain>
    </source>
</reference>
<evidence type="ECO:0000313" key="4">
    <source>
        <dbReference type="Proteomes" id="UP000780768"/>
    </source>
</evidence>
<protein>
    <recommendedName>
        <fullName evidence="1">UPF0597 protein K8V65_06150</fullName>
    </recommendedName>
</protein>
<evidence type="ECO:0000256" key="1">
    <source>
        <dbReference type="HAMAP-Rule" id="MF_01845"/>
    </source>
</evidence>
<dbReference type="PANTHER" id="PTHR30501:SF2">
    <property type="entry name" value="UPF0597 PROTEIN YHAM"/>
    <property type="match status" value="1"/>
</dbReference>
<dbReference type="AlphaFoldDB" id="A0A921HN34"/>
<dbReference type="PANTHER" id="PTHR30501">
    <property type="entry name" value="UPF0597 PROTEIN YHAM"/>
    <property type="match status" value="1"/>
</dbReference>
<keyword evidence="3" id="KW-0456">Lyase</keyword>
<evidence type="ECO:0000313" key="3">
    <source>
        <dbReference type="EMBL" id="HJF85223.1"/>
    </source>
</evidence>
<organism evidence="3 4">
    <name type="scientific">Megamonas hypermegale</name>
    <dbReference type="NCBI Taxonomy" id="158847"/>
    <lineage>
        <taxon>Bacteria</taxon>
        <taxon>Bacillati</taxon>
        <taxon>Bacillota</taxon>
        <taxon>Negativicutes</taxon>
        <taxon>Selenomonadales</taxon>
        <taxon>Selenomonadaceae</taxon>
        <taxon>Megamonas</taxon>
    </lineage>
</organism>
<dbReference type="Proteomes" id="UP000780768">
    <property type="component" value="Unassembled WGS sequence"/>
</dbReference>
<comment type="similarity">
    <text evidence="1">Belongs to the UPF0597 family.</text>
</comment>
<dbReference type="Pfam" id="PF03313">
    <property type="entry name" value="SDH_alpha"/>
    <property type="match status" value="1"/>
</dbReference>
<gene>
    <name evidence="3" type="ORF">K8V65_06150</name>
</gene>
<dbReference type="HAMAP" id="MF_01845">
    <property type="entry name" value="UPF0597"/>
    <property type="match status" value="1"/>
</dbReference>
<name>A0A921HN34_9FIRM</name>
<proteinExistence type="inferred from homology"/>
<dbReference type="EMBL" id="DYVR01000169">
    <property type="protein sequence ID" value="HJF85223.1"/>
    <property type="molecule type" value="Genomic_DNA"/>
</dbReference>